<evidence type="ECO:0000313" key="3">
    <source>
        <dbReference type="Proteomes" id="UP000306918"/>
    </source>
</evidence>
<protein>
    <submittedName>
        <fullName evidence="2">PorT family protein</fullName>
    </submittedName>
</protein>
<name>A0A4S8I327_9BACT</name>
<dbReference type="Proteomes" id="UP000306918">
    <property type="component" value="Unassembled WGS sequence"/>
</dbReference>
<sequence>MKIIFTLLLVSMICSTSYSQKPSFGIKAAVTSNYLSLRSTITSGKMEGQQIGFYFGGILNMQLSKHLAFQPNLLIAKKGAVVEELKFNTWHIDLPLHLLYTHAGFFAGAGPVLSYGMDGRVKSKLIPDGETDIYAQGEMNNNEFKRFEIGSNVLMGYTLPGGVSLSASFAHGFNNIWSGETKTLKTHSKTFGFSVGYIFGSRKH</sequence>
<dbReference type="OrthoDB" id="1011748at2"/>
<comment type="caution">
    <text evidence="2">The sequence shown here is derived from an EMBL/GenBank/DDBJ whole genome shotgun (WGS) entry which is preliminary data.</text>
</comment>
<reference evidence="2 3" key="1">
    <citation type="submission" date="2019-04" db="EMBL/GenBank/DDBJ databases">
        <title>Niastella caeni sp. nov., isolated from activated sludge.</title>
        <authorList>
            <person name="Sheng M."/>
        </authorList>
    </citation>
    <scope>NUCLEOTIDE SEQUENCE [LARGE SCALE GENOMIC DNA]</scope>
    <source>
        <strain evidence="2 3">HX-2-15</strain>
    </source>
</reference>
<dbReference type="EMBL" id="STFF01000001">
    <property type="protein sequence ID" value="THU41244.1"/>
    <property type="molecule type" value="Genomic_DNA"/>
</dbReference>
<evidence type="ECO:0000259" key="1">
    <source>
        <dbReference type="Pfam" id="PF13568"/>
    </source>
</evidence>
<evidence type="ECO:0000313" key="2">
    <source>
        <dbReference type="EMBL" id="THU41244.1"/>
    </source>
</evidence>
<organism evidence="2 3">
    <name type="scientific">Niastella caeni</name>
    <dbReference type="NCBI Taxonomy" id="2569763"/>
    <lineage>
        <taxon>Bacteria</taxon>
        <taxon>Pseudomonadati</taxon>
        <taxon>Bacteroidota</taxon>
        <taxon>Chitinophagia</taxon>
        <taxon>Chitinophagales</taxon>
        <taxon>Chitinophagaceae</taxon>
        <taxon>Niastella</taxon>
    </lineage>
</organism>
<proteinExistence type="predicted"/>
<dbReference type="Pfam" id="PF13568">
    <property type="entry name" value="OMP_b-brl_2"/>
    <property type="match status" value="1"/>
</dbReference>
<feature type="domain" description="Outer membrane protein beta-barrel" evidence="1">
    <location>
        <begin position="23"/>
        <end position="176"/>
    </location>
</feature>
<keyword evidence="3" id="KW-1185">Reference proteome</keyword>
<accession>A0A4S8I327</accession>
<dbReference type="InterPro" id="IPR025665">
    <property type="entry name" value="Beta-barrel_OMP_2"/>
</dbReference>
<dbReference type="AlphaFoldDB" id="A0A4S8I327"/>
<gene>
    <name evidence="2" type="ORF">FAM09_03795</name>
</gene>
<dbReference type="RefSeq" id="WP_136575734.1">
    <property type="nucleotide sequence ID" value="NZ_STFF01000001.1"/>
</dbReference>